<protein>
    <recommendedName>
        <fullName evidence="1">Carboxylesterase type B domain-containing protein</fullName>
    </recommendedName>
</protein>
<feature type="non-terminal residue" evidence="2">
    <location>
        <position position="1"/>
    </location>
</feature>
<feature type="domain" description="Carboxylesterase type B" evidence="1">
    <location>
        <begin position="4"/>
        <end position="272"/>
    </location>
</feature>
<comment type="caution">
    <text evidence="2">The sequence shown here is derived from an EMBL/GenBank/DDBJ whole genome shotgun (WGS) entry which is preliminary data.</text>
</comment>
<proteinExistence type="predicted"/>
<dbReference type="PANTHER" id="PTHR45580">
    <property type="entry name" value="PROTEIN CBG05369"/>
    <property type="match status" value="1"/>
</dbReference>
<evidence type="ECO:0000313" key="2">
    <source>
        <dbReference type="EMBL" id="GMR40523.1"/>
    </source>
</evidence>
<keyword evidence="3" id="KW-1185">Reference proteome</keyword>
<dbReference type="SUPFAM" id="SSF53474">
    <property type="entry name" value="alpha/beta-Hydrolases"/>
    <property type="match status" value="1"/>
</dbReference>
<sequence>RLTYKRPEGGPMSEDCLHAYIYTSKNCLTKGGCAIMWVLHGGRYNFESPVVFVDDVIVHNFASDGQDVVVIIPAYRLMNFGFLNIAPGMKTSVTPNVAVWDVLLAMQWTHREAHHFGGDSQKITVQKGHSAGAQFADVISTSPHFAGLFRSLVLMSGADTAYDANIRTNNLASWLTANLLGCATNTTDQSSIVAVEGVITCLRGKIWEEIVEANKFFDTSPEMYTGPHADGPGGILPLSPIELSSKRAPVSVMLGTTSAEFHETKYALNADRTADINKVGELCEVFAYGTGVVNYNYSEHNAYKFIAGTNVMDFRSDTFFFMSTYLTARELASNANQS</sequence>
<reference evidence="3" key="1">
    <citation type="submission" date="2022-10" db="EMBL/GenBank/DDBJ databases">
        <title>Genome assembly of Pristionchus species.</title>
        <authorList>
            <person name="Yoshida K."/>
            <person name="Sommer R.J."/>
        </authorList>
    </citation>
    <scope>NUCLEOTIDE SEQUENCE [LARGE SCALE GENOMIC DNA]</scope>
    <source>
        <strain evidence="3">RS5460</strain>
    </source>
</reference>
<dbReference type="Gene3D" id="3.40.50.1820">
    <property type="entry name" value="alpha/beta hydrolase"/>
    <property type="match status" value="1"/>
</dbReference>
<dbReference type="Proteomes" id="UP001328107">
    <property type="component" value="Unassembled WGS sequence"/>
</dbReference>
<evidence type="ECO:0000313" key="3">
    <source>
        <dbReference type="Proteomes" id="UP001328107"/>
    </source>
</evidence>
<accession>A0AAN4ZG26</accession>
<evidence type="ECO:0000259" key="1">
    <source>
        <dbReference type="Pfam" id="PF00135"/>
    </source>
</evidence>
<gene>
    <name evidence="2" type="ORF">PMAYCL1PPCAC_10718</name>
</gene>
<dbReference type="AlphaFoldDB" id="A0AAN4ZG26"/>
<name>A0AAN4ZG26_9BILA</name>
<organism evidence="2 3">
    <name type="scientific">Pristionchus mayeri</name>
    <dbReference type="NCBI Taxonomy" id="1317129"/>
    <lineage>
        <taxon>Eukaryota</taxon>
        <taxon>Metazoa</taxon>
        <taxon>Ecdysozoa</taxon>
        <taxon>Nematoda</taxon>
        <taxon>Chromadorea</taxon>
        <taxon>Rhabditida</taxon>
        <taxon>Rhabditina</taxon>
        <taxon>Diplogasteromorpha</taxon>
        <taxon>Diplogasteroidea</taxon>
        <taxon>Neodiplogasteridae</taxon>
        <taxon>Pristionchus</taxon>
    </lineage>
</organism>
<dbReference type="InterPro" id="IPR002018">
    <property type="entry name" value="CarbesteraseB"/>
</dbReference>
<dbReference type="EMBL" id="BTRK01000003">
    <property type="protein sequence ID" value="GMR40523.1"/>
    <property type="molecule type" value="Genomic_DNA"/>
</dbReference>
<dbReference type="Pfam" id="PF00135">
    <property type="entry name" value="COesterase"/>
    <property type="match status" value="1"/>
</dbReference>
<dbReference type="InterPro" id="IPR029058">
    <property type="entry name" value="AB_hydrolase_fold"/>
</dbReference>
<dbReference type="PANTHER" id="PTHR45580:SF6">
    <property type="entry name" value="CARBOXYLESTERASE TYPE B DOMAIN-CONTAINING PROTEIN"/>
    <property type="match status" value="1"/>
</dbReference>